<comment type="caution">
    <text evidence="7">The sequence shown here is derived from an EMBL/GenBank/DDBJ whole genome shotgun (WGS) entry which is preliminary data.</text>
</comment>
<evidence type="ECO:0000256" key="3">
    <source>
        <dbReference type="ARBA" id="ARBA00022801"/>
    </source>
</evidence>
<keyword evidence="3" id="KW-0378">Hydrolase</keyword>
<dbReference type="GO" id="GO:0046872">
    <property type="term" value="F:metal ion binding"/>
    <property type="evidence" value="ECO:0007669"/>
    <property type="project" value="UniProtKB-KW"/>
</dbReference>
<proteinExistence type="predicted"/>
<name>A0A964WYE3_9FLAO</name>
<keyword evidence="8" id="KW-1185">Reference proteome</keyword>
<dbReference type="EMBL" id="JAAABI010000006">
    <property type="protein sequence ID" value="NAY93085.1"/>
    <property type="molecule type" value="Genomic_DNA"/>
</dbReference>
<evidence type="ECO:0000256" key="1">
    <source>
        <dbReference type="ARBA" id="ARBA00022670"/>
    </source>
</evidence>
<keyword evidence="5" id="KW-0482">Metalloprotease</keyword>
<evidence type="ECO:0000256" key="2">
    <source>
        <dbReference type="ARBA" id="ARBA00022723"/>
    </source>
</evidence>
<keyword evidence="4" id="KW-0862">Zinc</keyword>
<dbReference type="AlphaFoldDB" id="A0A964WYE3"/>
<evidence type="ECO:0000256" key="4">
    <source>
        <dbReference type="ARBA" id="ARBA00022833"/>
    </source>
</evidence>
<evidence type="ECO:0000256" key="5">
    <source>
        <dbReference type="ARBA" id="ARBA00023049"/>
    </source>
</evidence>
<feature type="domain" description="MPN" evidence="6">
    <location>
        <begin position="24"/>
        <end position="149"/>
    </location>
</feature>
<protein>
    <submittedName>
        <fullName evidence="7">DNA repair protein</fullName>
    </submittedName>
</protein>
<dbReference type="RefSeq" id="WP_166524498.1">
    <property type="nucleotide sequence ID" value="NZ_JAAABI010000006.1"/>
</dbReference>
<dbReference type="Pfam" id="PF04002">
    <property type="entry name" value="RadC"/>
    <property type="match status" value="1"/>
</dbReference>
<dbReference type="InterPro" id="IPR020891">
    <property type="entry name" value="UPF0758_CS"/>
</dbReference>
<dbReference type="PROSITE" id="PS50249">
    <property type="entry name" value="MPN"/>
    <property type="match status" value="1"/>
</dbReference>
<dbReference type="PANTHER" id="PTHR30471">
    <property type="entry name" value="DNA REPAIR PROTEIN RADC"/>
    <property type="match status" value="1"/>
</dbReference>
<dbReference type="InterPro" id="IPR001405">
    <property type="entry name" value="UPF0758"/>
</dbReference>
<organism evidence="7 8">
    <name type="scientific">Flagellimonas ochracea</name>
    <dbReference type="NCBI Taxonomy" id="2696472"/>
    <lineage>
        <taxon>Bacteria</taxon>
        <taxon>Pseudomonadati</taxon>
        <taxon>Bacteroidota</taxon>
        <taxon>Flavobacteriia</taxon>
        <taxon>Flavobacteriales</taxon>
        <taxon>Flavobacteriaceae</taxon>
        <taxon>Flagellimonas</taxon>
    </lineage>
</organism>
<dbReference type="PROSITE" id="PS01302">
    <property type="entry name" value="UPF0758"/>
    <property type="match status" value="1"/>
</dbReference>
<gene>
    <name evidence="7" type="ORF">GTQ34_14285</name>
</gene>
<dbReference type="InterPro" id="IPR037518">
    <property type="entry name" value="MPN"/>
</dbReference>
<keyword evidence="1" id="KW-0645">Protease</keyword>
<accession>A0A964WYE3</accession>
<dbReference type="InterPro" id="IPR025657">
    <property type="entry name" value="RadC_JAB"/>
</dbReference>
<dbReference type="Gene3D" id="3.40.140.10">
    <property type="entry name" value="Cytidine Deaminase, domain 2"/>
    <property type="match status" value="1"/>
</dbReference>
<evidence type="ECO:0000259" key="6">
    <source>
        <dbReference type="PROSITE" id="PS50249"/>
    </source>
</evidence>
<dbReference type="Proteomes" id="UP000667650">
    <property type="component" value="Unassembled WGS sequence"/>
</dbReference>
<evidence type="ECO:0000313" key="8">
    <source>
        <dbReference type="Proteomes" id="UP000667650"/>
    </source>
</evidence>
<sequence>MEHKVNEILISYREKLSTLKSLSLQNSNEVAQLLFKNWDTDTIGLHETFKVLLLNQSNKVKGIYPLSTGGISGTLVDVRILFAIVLKTLSTGIILTHNHPSGQLRASGPDRLITEKIQEGAKVFDVQVLDHIILAPDGRYYSFADCTSSNESELVQSKVKS</sequence>
<dbReference type="CDD" id="cd08071">
    <property type="entry name" value="MPN_DUF2466"/>
    <property type="match status" value="1"/>
</dbReference>
<dbReference type="GO" id="GO:0006508">
    <property type="term" value="P:proteolysis"/>
    <property type="evidence" value="ECO:0007669"/>
    <property type="project" value="UniProtKB-KW"/>
</dbReference>
<dbReference type="GO" id="GO:0008237">
    <property type="term" value="F:metallopeptidase activity"/>
    <property type="evidence" value="ECO:0007669"/>
    <property type="project" value="UniProtKB-KW"/>
</dbReference>
<evidence type="ECO:0000313" key="7">
    <source>
        <dbReference type="EMBL" id="NAY93085.1"/>
    </source>
</evidence>
<reference evidence="7" key="1">
    <citation type="submission" date="2020-01" db="EMBL/GenBank/DDBJ databases">
        <title>Muricauda ochracea sp. nov., isolated from a tidal flat of Garorim bay in Korea.</title>
        <authorList>
            <person name="Kim D."/>
            <person name="Yoo Y."/>
            <person name="Kim J.-J."/>
        </authorList>
    </citation>
    <scope>NUCLEOTIDE SEQUENCE</scope>
    <source>
        <strain evidence="7">JGD-17</strain>
    </source>
</reference>
<keyword evidence="2" id="KW-0479">Metal-binding</keyword>
<dbReference type="PANTHER" id="PTHR30471:SF3">
    <property type="entry name" value="UPF0758 PROTEIN YEES-RELATED"/>
    <property type="match status" value="1"/>
</dbReference>